<sequence length="215" mass="22887">FVFKSDTTLGNSAVGGLNLGYIYDTQALSGEIGASFISALNDATGMQLTGSVPGTTFGGFASFTNGSEAVRKIPGVDVHGNIRFDRYNFTAEWVSATKAFRPQDLSFDGHGAKPQAGQVEAAMTFMAFNKPASIAAGYQWSREALALNLPAKRLSGVFNISLWKDTVESLEYRHDIDYGRNQFANGAAPQGSANANTMGTGRSSDTLLAQIGVYF</sequence>
<gene>
    <name evidence="1" type="ORF">Llon_2173</name>
</gene>
<comment type="caution">
    <text evidence="1">The sequence shown here is derived from an EMBL/GenBank/DDBJ whole genome shotgun (WGS) entry which is preliminary data.</text>
</comment>
<dbReference type="Proteomes" id="UP000054997">
    <property type="component" value="Unassembled WGS sequence"/>
</dbReference>
<keyword evidence="2" id="KW-1185">Reference proteome</keyword>
<evidence type="ECO:0000313" key="2">
    <source>
        <dbReference type="Proteomes" id="UP000054997"/>
    </source>
</evidence>
<dbReference type="AlphaFoldDB" id="A0A0W0VIL7"/>
<proteinExistence type="predicted"/>
<accession>A0A0W0VIL7</accession>
<dbReference type="NCBIfam" id="NF033652">
    <property type="entry name" value="LbtU_sider_porin"/>
    <property type="match status" value="1"/>
</dbReference>
<organism evidence="1 2">
    <name type="scientific">Legionella londiniensis</name>
    <dbReference type="NCBI Taxonomy" id="45068"/>
    <lineage>
        <taxon>Bacteria</taxon>
        <taxon>Pseudomonadati</taxon>
        <taxon>Pseudomonadota</taxon>
        <taxon>Gammaproteobacteria</taxon>
        <taxon>Legionellales</taxon>
        <taxon>Legionellaceae</taxon>
        <taxon>Legionella</taxon>
    </lineage>
</organism>
<dbReference type="EMBL" id="LNYK01000034">
    <property type="protein sequence ID" value="KTD19593.1"/>
    <property type="molecule type" value="Genomic_DNA"/>
</dbReference>
<feature type="non-terminal residue" evidence="1">
    <location>
        <position position="1"/>
    </location>
</feature>
<dbReference type="STRING" id="45068.Llon_2173"/>
<reference evidence="1 2" key="1">
    <citation type="submission" date="2015-11" db="EMBL/GenBank/DDBJ databases">
        <title>Genomic analysis of 38 Legionella species identifies large and diverse effector repertoires.</title>
        <authorList>
            <person name="Burstein D."/>
            <person name="Amaro F."/>
            <person name="Zusman T."/>
            <person name="Lifshitz Z."/>
            <person name="Cohen O."/>
            <person name="Gilbert J.A."/>
            <person name="Pupko T."/>
            <person name="Shuman H.A."/>
            <person name="Segal G."/>
        </authorList>
    </citation>
    <scope>NUCLEOTIDE SEQUENCE [LARGE SCALE GENOMIC DNA]</scope>
    <source>
        <strain evidence="1 2">ATCC 49505</strain>
    </source>
</reference>
<evidence type="ECO:0000313" key="1">
    <source>
        <dbReference type="EMBL" id="KTD19593.1"/>
    </source>
</evidence>
<dbReference type="RefSeq" id="WP_157079327.1">
    <property type="nucleotide sequence ID" value="NZ_LNYK01000034.1"/>
</dbReference>
<protein>
    <submittedName>
        <fullName evidence="1">Coiled-coil protein</fullName>
    </submittedName>
</protein>
<dbReference type="PATRIC" id="fig|45068.5.peg.2364"/>
<name>A0A0W0VIL7_9GAMM</name>